<dbReference type="GO" id="GO:0005634">
    <property type="term" value="C:nucleus"/>
    <property type="evidence" value="ECO:0007669"/>
    <property type="project" value="UniProtKB-SubCell"/>
</dbReference>
<evidence type="ECO:0000256" key="16">
    <source>
        <dbReference type="ARBA" id="ARBA00023306"/>
    </source>
</evidence>
<proteinExistence type="inferred from homology"/>
<keyword evidence="9" id="KW-0347">Helicase</keyword>
<keyword evidence="15" id="KW-0539">Nucleus</keyword>
<dbReference type="PANTHER" id="PTHR11472">
    <property type="entry name" value="DNA REPAIR DEAD HELICASE RAD3/XP-D SUBFAMILY MEMBER"/>
    <property type="match status" value="1"/>
</dbReference>
<dbReference type="InterPro" id="IPR006555">
    <property type="entry name" value="ATP-dep_Helicase_C"/>
</dbReference>
<keyword evidence="25" id="KW-1185">Reference proteome</keyword>
<dbReference type="Gene3D" id="3.40.50.300">
    <property type="entry name" value="P-loop containing nucleotide triphosphate hydrolases"/>
    <property type="match status" value="3"/>
</dbReference>
<evidence type="ECO:0000256" key="12">
    <source>
        <dbReference type="ARBA" id="ARBA00023014"/>
    </source>
</evidence>
<name>G0SB80_CHATD</name>
<dbReference type="NCBIfam" id="TIGR00604">
    <property type="entry name" value="rad3"/>
    <property type="match status" value="1"/>
</dbReference>
<sequence length="918" mass="101394">MTDIKSDEGLEAPNNNEHINFHHPYTPYDVQLQFMRTVYNILEKGGGQVGILESPTGTGKSLSLICSALTWLRHHKRSRFSASFDETSAAMAGEPDWMIEAALRRKRQELARLWEEREAALRKAREKERQEEEKAAMGLHGRSVKRARVDDGEYGKRKKGEIDEEREFLVGDWADGTVTGDGLAGLSKETRELMAKVGLGGAQGKEGEEDCSLIEEEVKIYYTSRTHSQIAQFIGELRRPAFPTSIPEDMLSTDNLGKGPPTEPVKQVPLSSRQKLCINPSVARLNSLSAINDRCTELQQGKSGHKCPFIPNADNLKQVHEFRDTVLASLPDIEDLYRVGKDLQVCPYYASREAIPGAEVVTLPYPLLLQKSAREALGIKLEGNIVIIDEAHNIMDAIANVHAAEIRLSELRRAREMLGVYVKRFGKKLKGENRMMVAQVGRVVESLSEWLNTALNGKGDHGIVDSNSLLKARGADQINLYQLIKYIQDSKLAYKVESYVSHKEEEEAQGQGKTSTTTPVLHTLVSFLSALTNLSTEGRIFYEKLLTTPSDIKLSYLLLSPTHAFSSIVSAARAVILAGGTMSPFDDYKAHLFPMLSEDKITTLSCGHVIPSSNLFVWTLASTRPGQQGSAAASDAFEFSFQKRSDPAMIRQLGLVLLNICSVVPDGVVVFFPSYSYLDEVVAAWQAPETQNGPSVSFQRKQTLWDRLAAKKTLFRESKGGSSDEILQQYSDAIFSAGTASRQQLDPTGRGGALLLSVVGGKLSEGINFSDRLGRCVVVVGLPYPNINSPEWKARIEYVETAAIARLTSSKTSRFEGEGDKTQSRALTREEALPLARQVARDFYENACMRAVNQSIGRAIRHRGDYAAVVLIDRRFGTDRIRGKLPGWIRQGMVEGSENKGLAGLMSGLGSFFRGRSG</sequence>
<evidence type="ECO:0000256" key="19">
    <source>
        <dbReference type="ARBA" id="ARBA00044998"/>
    </source>
</evidence>
<comment type="subcellular location">
    <subcellularLocation>
        <location evidence="2">Nucleus</location>
    </subcellularLocation>
</comment>
<evidence type="ECO:0000256" key="14">
    <source>
        <dbReference type="ARBA" id="ARBA00023235"/>
    </source>
</evidence>
<dbReference type="Proteomes" id="UP000008066">
    <property type="component" value="Unassembled WGS sequence"/>
</dbReference>
<dbReference type="KEGG" id="cthr:CTHT_0049210"/>
<comment type="cofactor">
    <cofactor evidence="1">
        <name>[4Fe-4S] cluster</name>
        <dbReference type="ChEBI" id="CHEBI:49883"/>
    </cofactor>
</comment>
<evidence type="ECO:0000256" key="5">
    <source>
        <dbReference type="ARBA" id="ARBA00017386"/>
    </source>
</evidence>
<dbReference type="GO" id="GO:0046872">
    <property type="term" value="F:metal ion binding"/>
    <property type="evidence" value="ECO:0007669"/>
    <property type="project" value="UniProtKB-KW"/>
</dbReference>
<evidence type="ECO:0000313" key="25">
    <source>
        <dbReference type="Proteomes" id="UP000008066"/>
    </source>
</evidence>
<evidence type="ECO:0000256" key="10">
    <source>
        <dbReference type="ARBA" id="ARBA00022840"/>
    </source>
</evidence>
<dbReference type="GO" id="GO:0003677">
    <property type="term" value="F:DNA binding"/>
    <property type="evidence" value="ECO:0007669"/>
    <property type="project" value="UniProtKB-KW"/>
</dbReference>
<evidence type="ECO:0000256" key="15">
    <source>
        <dbReference type="ARBA" id="ARBA00023242"/>
    </source>
</evidence>
<dbReference type="SMART" id="SM00491">
    <property type="entry name" value="HELICc2"/>
    <property type="match status" value="1"/>
</dbReference>
<dbReference type="InterPro" id="IPR013020">
    <property type="entry name" value="Rad3/Chl1-like"/>
</dbReference>
<dbReference type="GO" id="GO:0043139">
    <property type="term" value="F:5'-3' DNA helicase activity"/>
    <property type="evidence" value="ECO:0007669"/>
    <property type="project" value="UniProtKB-EC"/>
</dbReference>
<keyword evidence="10" id="KW-0067">ATP-binding</keyword>
<evidence type="ECO:0000256" key="6">
    <source>
        <dbReference type="ARBA" id="ARBA00022723"/>
    </source>
</evidence>
<dbReference type="EC" id="5.6.2.3" evidence="18"/>
<dbReference type="Pfam" id="PF06733">
    <property type="entry name" value="DEAD_2"/>
    <property type="match status" value="1"/>
</dbReference>
<keyword evidence="12" id="KW-0411">Iron-sulfur</keyword>
<dbReference type="CDD" id="cd18788">
    <property type="entry name" value="SF2_C_XPD"/>
    <property type="match status" value="1"/>
</dbReference>
<dbReference type="GO" id="GO:0051536">
    <property type="term" value="F:iron-sulfur cluster binding"/>
    <property type="evidence" value="ECO:0007669"/>
    <property type="project" value="UniProtKB-KW"/>
</dbReference>
<dbReference type="InterPro" id="IPR014013">
    <property type="entry name" value="Helic_SF1/SF2_ATP-bd_DinG/Rad3"/>
</dbReference>
<reference evidence="24 25" key="1">
    <citation type="journal article" date="2011" name="Cell">
        <title>Insight into structure and assembly of the nuclear pore complex by utilizing the genome of a eukaryotic thermophile.</title>
        <authorList>
            <person name="Amlacher S."/>
            <person name="Sarges P."/>
            <person name="Flemming D."/>
            <person name="van Noort V."/>
            <person name="Kunze R."/>
            <person name="Devos D.P."/>
            <person name="Arumugam M."/>
            <person name="Bork P."/>
            <person name="Hurt E."/>
        </authorList>
    </citation>
    <scope>NUCLEOTIDE SEQUENCE [LARGE SCALE GENOMIC DNA]</scope>
    <source>
        <strain evidence="25">DSM 1495 / CBS 144.50 / IMI 039719</strain>
    </source>
</reference>
<dbReference type="GeneID" id="18258959"/>
<dbReference type="InterPro" id="IPR027417">
    <property type="entry name" value="P-loop_NTPase"/>
</dbReference>
<dbReference type="FunFam" id="3.40.50.300:FF:002774">
    <property type="entry name" value="ATP-dependent DNA helicase chl1"/>
    <property type="match status" value="1"/>
</dbReference>
<dbReference type="Pfam" id="PF13307">
    <property type="entry name" value="Helicase_C_2"/>
    <property type="match status" value="1"/>
</dbReference>
<evidence type="ECO:0000256" key="8">
    <source>
        <dbReference type="ARBA" id="ARBA00022801"/>
    </source>
</evidence>
<accession>G0SB80</accession>
<keyword evidence="7" id="KW-0547">Nucleotide-binding</keyword>
<protein>
    <recommendedName>
        <fullName evidence="5">ATP-dependent DNA helicase CHL1</fullName>
        <ecNumber evidence="18">5.6.2.3</ecNumber>
    </recommendedName>
    <alternativeName>
        <fullName evidence="4">ATP-dependent DNA helicase chl1</fullName>
    </alternativeName>
    <alternativeName>
        <fullName evidence="17">Chromosome loss protein 1</fullName>
    </alternativeName>
    <alternativeName>
        <fullName evidence="19 20">DNA 5'-3' helicase CHL1</fullName>
    </alternativeName>
</protein>
<organism evidence="25">
    <name type="scientific">Chaetomium thermophilum (strain DSM 1495 / CBS 144.50 / IMI 039719)</name>
    <name type="common">Thermochaetoides thermophila</name>
    <dbReference type="NCBI Taxonomy" id="759272"/>
    <lineage>
        <taxon>Eukaryota</taxon>
        <taxon>Fungi</taxon>
        <taxon>Dikarya</taxon>
        <taxon>Ascomycota</taxon>
        <taxon>Pezizomycotina</taxon>
        <taxon>Sordariomycetes</taxon>
        <taxon>Sordariomycetidae</taxon>
        <taxon>Sordariales</taxon>
        <taxon>Chaetomiaceae</taxon>
        <taxon>Thermochaetoides</taxon>
    </lineage>
</organism>
<dbReference type="GO" id="GO:0005524">
    <property type="term" value="F:ATP binding"/>
    <property type="evidence" value="ECO:0007669"/>
    <property type="project" value="UniProtKB-KW"/>
</dbReference>
<dbReference type="AlphaFoldDB" id="G0SB80"/>
<evidence type="ECO:0000313" key="24">
    <source>
        <dbReference type="EMBL" id="EGS19460.1"/>
    </source>
</evidence>
<dbReference type="EMBL" id="GL988044">
    <property type="protein sequence ID" value="EGS19460.1"/>
    <property type="molecule type" value="Genomic_DNA"/>
</dbReference>
<evidence type="ECO:0000256" key="3">
    <source>
        <dbReference type="ARBA" id="ARBA00008435"/>
    </source>
</evidence>
<keyword evidence="11" id="KW-0408">Iron</keyword>
<evidence type="ECO:0000256" key="9">
    <source>
        <dbReference type="ARBA" id="ARBA00022806"/>
    </source>
</evidence>
<dbReference type="InterPro" id="IPR006554">
    <property type="entry name" value="Helicase-like_DEXD_c2"/>
</dbReference>
<keyword evidence="16" id="KW-0131">Cell cycle</keyword>
<dbReference type="InterPro" id="IPR010614">
    <property type="entry name" value="RAD3-like_helicase_DEAD"/>
</dbReference>
<dbReference type="SMART" id="SM00488">
    <property type="entry name" value="DEXDc2"/>
    <property type="match status" value="1"/>
</dbReference>
<dbReference type="GO" id="GO:0034085">
    <property type="term" value="P:establishment of sister chromatid cohesion"/>
    <property type="evidence" value="ECO:0007669"/>
    <property type="project" value="TreeGrafter"/>
</dbReference>
<evidence type="ECO:0000256" key="21">
    <source>
        <dbReference type="ARBA" id="ARBA00045702"/>
    </source>
</evidence>
<dbReference type="PROSITE" id="PS51193">
    <property type="entry name" value="HELICASE_ATP_BIND_2"/>
    <property type="match status" value="1"/>
</dbReference>
<evidence type="ECO:0000256" key="1">
    <source>
        <dbReference type="ARBA" id="ARBA00001966"/>
    </source>
</evidence>
<dbReference type="GO" id="GO:0006139">
    <property type="term" value="P:nucleobase-containing compound metabolic process"/>
    <property type="evidence" value="ECO:0007669"/>
    <property type="project" value="InterPro"/>
</dbReference>
<comment type="function">
    <text evidence="21">ATP-dependent DNA helicase important for chromosome transmission and normal cell cycle progression in G(2)/M. May have a role in changing DNA topology to allow the loading of proteins involved in maintaining sister chromatid cohesion in the vicinity of the centromeres. Has a specific role in chromosome segregation during meiosis II.</text>
</comment>
<evidence type="ECO:0000256" key="11">
    <source>
        <dbReference type="ARBA" id="ARBA00023004"/>
    </source>
</evidence>
<keyword evidence="8" id="KW-0378">Hydrolase</keyword>
<evidence type="ECO:0000256" key="7">
    <source>
        <dbReference type="ARBA" id="ARBA00022741"/>
    </source>
</evidence>
<gene>
    <name evidence="24" type="ORF">CTHT_0049210</name>
</gene>
<dbReference type="OrthoDB" id="267079at2759"/>
<dbReference type="RefSeq" id="XP_006695282.1">
    <property type="nucleotide sequence ID" value="XM_006695219.1"/>
</dbReference>
<keyword evidence="13" id="KW-0238">DNA-binding</keyword>
<keyword evidence="6" id="KW-0479">Metal-binding</keyword>
<evidence type="ECO:0000256" key="18">
    <source>
        <dbReference type="ARBA" id="ARBA00044969"/>
    </source>
</evidence>
<dbReference type="PANTHER" id="PTHR11472:SF41">
    <property type="entry name" value="ATP-DEPENDENT DNA HELICASE DDX11-RELATED"/>
    <property type="match status" value="1"/>
</dbReference>
<dbReference type="eggNOG" id="KOG1133">
    <property type="taxonomic scope" value="Eukaryota"/>
</dbReference>
<evidence type="ECO:0000259" key="23">
    <source>
        <dbReference type="PROSITE" id="PS51193"/>
    </source>
</evidence>
<dbReference type="InterPro" id="IPR045028">
    <property type="entry name" value="DinG/Rad3-like"/>
</dbReference>
<dbReference type="SUPFAM" id="SSF52540">
    <property type="entry name" value="P-loop containing nucleoside triphosphate hydrolases"/>
    <property type="match status" value="1"/>
</dbReference>
<dbReference type="OMA" id="QTHQFRD"/>
<evidence type="ECO:0000256" key="17">
    <source>
        <dbReference type="ARBA" id="ARBA00029709"/>
    </source>
</evidence>
<evidence type="ECO:0000256" key="4">
    <source>
        <dbReference type="ARBA" id="ARBA00016387"/>
    </source>
</evidence>
<dbReference type="FunFam" id="3.40.50.300:FF:001372">
    <property type="entry name" value="ATP-dependent DNA helicase chl1"/>
    <property type="match status" value="1"/>
</dbReference>
<comment type="catalytic activity">
    <reaction evidence="22">
        <text>ATP + H2O = ADP + phosphate + H(+)</text>
        <dbReference type="Rhea" id="RHEA:13065"/>
        <dbReference type="ChEBI" id="CHEBI:15377"/>
        <dbReference type="ChEBI" id="CHEBI:15378"/>
        <dbReference type="ChEBI" id="CHEBI:30616"/>
        <dbReference type="ChEBI" id="CHEBI:43474"/>
        <dbReference type="ChEBI" id="CHEBI:456216"/>
        <dbReference type="EC" id="5.6.2.3"/>
    </reaction>
</comment>
<evidence type="ECO:0000256" key="20">
    <source>
        <dbReference type="ARBA" id="ARBA00045008"/>
    </source>
</evidence>
<dbReference type="GO" id="GO:0016818">
    <property type="term" value="F:hydrolase activity, acting on acid anhydrides, in phosphorus-containing anhydrides"/>
    <property type="evidence" value="ECO:0007669"/>
    <property type="project" value="InterPro"/>
</dbReference>
<feature type="domain" description="Helicase ATP-binding" evidence="23">
    <location>
        <begin position="17"/>
        <end position="441"/>
    </location>
</feature>
<evidence type="ECO:0000256" key="2">
    <source>
        <dbReference type="ARBA" id="ARBA00004123"/>
    </source>
</evidence>
<comment type="similarity">
    <text evidence="3">Belongs to the DEAD box helicase family. DEAH subfamily. DDX11/CHL1 sub-subfamily.</text>
</comment>
<evidence type="ECO:0000256" key="13">
    <source>
        <dbReference type="ARBA" id="ARBA00023125"/>
    </source>
</evidence>
<keyword evidence="14" id="KW-0413">Isomerase</keyword>
<evidence type="ECO:0000256" key="22">
    <source>
        <dbReference type="ARBA" id="ARBA00048954"/>
    </source>
</evidence>
<dbReference type="HOGENOM" id="CLU_006515_2_0_1"/>
<dbReference type="STRING" id="759272.G0SB80"/>